<protein>
    <submittedName>
        <fullName evidence="1">Uncharacterized protein</fullName>
    </submittedName>
</protein>
<dbReference type="EMBL" id="CAJNDS010000705">
    <property type="protein sequence ID" value="CAE7229253.1"/>
    <property type="molecule type" value="Genomic_DNA"/>
</dbReference>
<accession>A0A812KSF0</accession>
<feature type="non-terminal residue" evidence="1">
    <location>
        <position position="144"/>
    </location>
</feature>
<gene>
    <name evidence="1" type="ORF">SNAT2548_LOCUS9202</name>
</gene>
<dbReference type="OrthoDB" id="445266at2759"/>
<name>A0A812KSF0_9DINO</name>
<reference evidence="1" key="1">
    <citation type="submission" date="2021-02" db="EMBL/GenBank/DDBJ databases">
        <authorList>
            <person name="Dougan E. K."/>
            <person name="Rhodes N."/>
            <person name="Thang M."/>
            <person name="Chan C."/>
        </authorList>
    </citation>
    <scope>NUCLEOTIDE SEQUENCE</scope>
</reference>
<comment type="caution">
    <text evidence="1">The sequence shown here is derived from an EMBL/GenBank/DDBJ whole genome shotgun (WGS) entry which is preliminary data.</text>
</comment>
<sequence>MPERALEYLEAKFMCHMCEAIVTCIEMFFWARSAHSNQSCRSRHLLKRATDTAMGIVFGVGGGARGAAGGGAAGGGGGGFLFDMFYERYADGSSESIKYVGAGMGDIETKLIEVGAGQGSYSKEQSATYGYRCRPACVCCCVFW</sequence>
<dbReference type="AlphaFoldDB" id="A0A812KSF0"/>
<dbReference type="Proteomes" id="UP000604046">
    <property type="component" value="Unassembled WGS sequence"/>
</dbReference>
<keyword evidence="2" id="KW-1185">Reference proteome</keyword>
<proteinExistence type="predicted"/>
<evidence type="ECO:0000313" key="2">
    <source>
        <dbReference type="Proteomes" id="UP000604046"/>
    </source>
</evidence>
<organism evidence="1 2">
    <name type="scientific">Symbiodinium natans</name>
    <dbReference type="NCBI Taxonomy" id="878477"/>
    <lineage>
        <taxon>Eukaryota</taxon>
        <taxon>Sar</taxon>
        <taxon>Alveolata</taxon>
        <taxon>Dinophyceae</taxon>
        <taxon>Suessiales</taxon>
        <taxon>Symbiodiniaceae</taxon>
        <taxon>Symbiodinium</taxon>
    </lineage>
</organism>
<evidence type="ECO:0000313" key="1">
    <source>
        <dbReference type="EMBL" id="CAE7229253.1"/>
    </source>
</evidence>